<keyword evidence="1" id="KW-0472">Membrane</keyword>
<keyword evidence="1" id="KW-1133">Transmembrane helix</keyword>
<evidence type="ECO:0000313" key="3">
    <source>
        <dbReference type="EMBL" id="URQ63548.1"/>
    </source>
</evidence>
<feature type="transmembrane region" description="Helical" evidence="1">
    <location>
        <begin position="62"/>
        <end position="82"/>
    </location>
</feature>
<evidence type="ECO:0000256" key="1">
    <source>
        <dbReference type="SAM" id="Phobius"/>
    </source>
</evidence>
<dbReference type="InterPro" id="IPR010389">
    <property type="entry name" value="Urate_ox_N"/>
</dbReference>
<feature type="transmembrane region" description="Helical" evidence="1">
    <location>
        <begin position="88"/>
        <end position="111"/>
    </location>
</feature>
<gene>
    <name evidence="3" type="ORF">M9B40_01960</name>
</gene>
<feature type="transmembrane region" description="Helical" evidence="1">
    <location>
        <begin position="20"/>
        <end position="41"/>
    </location>
</feature>
<dbReference type="EMBL" id="CP097966">
    <property type="protein sequence ID" value="URQ63548.1"/>
    <property type="molecule type" value="Genomic_DNA"/>
</dbReference>
<dbReference type="Pfam" id="PF06181">
    <property type="entry name" value="Urate_ox_N"/>
    <property type="match status" value="1"/>
</dbReference>
<dbReference type="AlphaFoldDB" id="A0A9Q8TYZ4"/>
<sequence length="225" mass="25547">MGEYIAYYEYWSQVSRFLHVLFGIAWIGLLYYFNFIGGGYLKQASPEAKKDMLQLHQPNALWYFRWAAMFTFLTGLYLLYYVSEIPGAYNVGISLGATMATIMFLNVWLIIWPNQKKVIAGTEDAADAGAKALLASRTNTLFSFPMLYFMIYSAHINNGNDPLLLGDSYGPGWGTLSLWLGAAIILAIELNAVFGKLWRWLESVKAVIHSGLLLTIFFAWLVWYN</sequence>
<protein>
    <submittedName>
        <fullName evidence="3">Urate hydroxylase PuuD</fullName>
    </submittedName>
</protein>
<name>A0A9Q8TYZ4_9GAMM</name>
<feature type="transmembrane region" description="Helical" evidence="1">
    <location>
        <begin position="172"/>
        <end position="194"/>
    </location>
</feature>
<feature type="domain" description="Urate oxidase N-terminal" evidence="2">
    <location>
        <begin position="93"/>
        <end position="155"/>
    </location>
</feature>
<accession>A0A9Q8TYZ4</accession>
<reference evidence="3" key="1">
    <citation type="submission" date="2022-05" db="EMBL/GenBank/DDBJ databases">
        <title>Single-amplified genomics reveal most streamlined microbe among free-living bacteria.</title>
        <authorList>
            <person name="Roda-Garcia J."/>
            <person name="Haro-Moreno J.M."/>
            <person name="Rodriguez-Valera F."/>
            <person name="Almagro-Moreno S."/>
            <person name="Lopez-Perez M."/>
        </authorList>
    </citation>
    <scope>NUCLEOTIDE SEQUENCE</scope>
    <source>
        <strain evidence="3">TMED112-D2-2</strain>
    </source>
</reference>
<feature type="transmembrane region" description="Helical" evidence="1">
    <location>
        <begin position="132"/>
        <end position="152"/>
    </location>
</feature>
<organism evidence="3 4">
    <name type="scientific">SAR86 cluster bacterium</name>
    <dbReference type="NCBI Taxonomy" id="2030880"/>
    <lineage>
        <taxon>Bacteria</taxon>
        <taxon>Pseudomonadati</taxon>
        <taxon>Pseudomonadota</taxon>
        <taxon>Gammaproteobacteria</taxon>
        <taxon>SAR86 cluster</taxon>
    </lineage>
</organism>
<proteinExistence type="predicted"/>
<keyword evidence="1" id="KW-0812">Transmembrane</keyword>
<evidence type="ECO:0000259" key="2">
    <source>
        <dbReference type="Pfam" id="PF06181"/>
    </source>
</evidence>
<keyword evidence="4" id="KW-1185">Reference proteome</keyword>
<feature type="transmembrane region" description="Helical" evidence="1">
    <location>
        <begin position="206"/>
        <end position="224"/>
    </location>
</feature>
<dbReference type="Proteomes" id="UP001056381">
    <property type="component" value="Chromosome"/>
</dbReference>
<evidence type="ECO:0000313" key="4">
    <source>
        <dbReference type="Proteomes" id="UP001056381"/>
    </source>
</evidence>